<dbReference type="Proteomes" id="UP000006919">
    <property type="component" value="Chromosome"/>
</dbReference>
<dbReference type="EMBL" id="CP002403">
    <property type="protein sequence ID" value="ADU22936.1"/>
    <property type="molecule type" value="Genomic_DNA"/>
</dbReference>
<dbReference type="InterPro" id="IPR032675">
    <property type="entry name" value="LRR_dom_sf"/>
</dbReference>
<dbReference type="eggNOG" id="COG4886">
    <property type="taxonomic scope" value="Bacteria"/>
</dbReference>
<sequence length="415" mass="45352" precursor="true">MNKKRFTSGLLALTLVFGGTALPGAVVYSGVTASAASSDTEVLTYGDYEYTLDNGTVEITKYNGTDEVVDIPAEIDGLAVTSIGRRAFYECGDLLEVKIPDGVKNLGAQSFCSCKKLIKVEMPDSVETLGGSVFATCIALERVTLSSKLTEIEIATFDGCENLTDVELPSGIKSIGEAAFRACYNLDNINLPDGLETIKDYAFQNCKKIVSISIPDTVTYIGTMAFYACTSLEDVKLSSNVDYINNSNFYRCTSLKELVAPASLKKIGGNTFTNNYRSENENKEPSFTLKCYNGSAAEKHALANATNFKVIDIENRTEFPELREAKFAKVARINYSDYFQFRLNWTEVEGAQQYGVAVNLAGKWKVQAYTDAKTTTFTSPKLKAGSKYDVVICAKVNGKWDTSDLANRAFTIAVK</sequence>
<dbReference type="InterPro" id="IPR013783">
    <property type="entry name" value="Ig-like_fold"/>
</dbReference>
<dbReference type="Gene3D" id="2.60.40.10">
    <property type="entry name" value="Immunoglobulins"/>
    <property type="match status" value="1"/>
</dbReference>
<dbReference type="OrthoDB" id="1819725at2"/>
<dbReference type="SUPFAM" id="SSF52058">
    <property type="entry name" value="L domain-like"/>
    <property type="match status" value="1"/>
</dbReference>
<protein>
    <recommendedName>
        <fullName evidence="4">Leucine rich repeat-containing protein</fullName>
    </recommendedName>
</protein>
<dbReference type="STRING" id="697329.Rumal_2456"/>
<name>E6UE71_RUMA7</name>
<dbReference type="InterPro" id="IPR053139">
    <property type="entry name" value="Surface_bspA-like"/>
</dbReference>
<gene>
    <name evidence="2" type="ordered locus">Rumal_2456</name>
</gene>
<feature type="signal peptide" evidence="1">
    <location>
        <begin position="1"/>
        <end position="21"/>
    </location>
</feature>
<dbReference type="AlphaFoldDB" id="E6UE71"/>
<organism evidence="2 3">
    <name type="scientific">Ruminococcus albus (strain ATCC 27210 / DSM 20455 / JCM 14654 / NCDO 2250 / 7)</name>
    <dbReference type="NCBI Taxonomy" id="697329"/>
    <lineage>
        <taxon>Bacteria</taxon>
        <taxon>Bacillati</taxon>
        <taxon>Bacillota</taxon>
        <taxon>Clostridia</taxon>
        <taxon>Eubacteriales</taxon>
        <taxon>Oscillospiraceae</taxon>
        <taxon>Ruminococcus</taxon>
    </lineage>
</organism>
<evidence type="ECO:0000256" key="1">
    <source>
        <dbReference type="SAM" id="SignalP"/>
    </source>
</evidence>
<dbReference type="Pfam" id="PF13306">
    <property type="entry name" value="LRR_5"/>
    <property type="match status" value="1"/>
</dbReference>
<dbReference type="Gene3D" id="3.80.10.10">
    <property type="entry name" value="Ribonuclease Inhibitor"/>
    <property type="match status" value="2"/>
</dbReference>
<evidence type="ECO:0000313" key="2">
    <source>
        <dbReference type="EMBL" id="ADU22936.1"/>
    </source>
</evidence>
<accession>E6UE71</accession>
<dbReference type="KEGG" id="ral:Rumal_2456"/>
<proteinExistence type="predicted"/>
<dbReference type="InterPro" id="IPR026906">
    <property type="entry name" value="LRR_5"/>
</dbReference>
<keyword evidence="1" id="KW-0732">Signal</keyword>
<evidence type="ECO:0008006" key="4">
    <source>
        <dbReference type="Google" id="ProtNLM"/>
    </source>
</evidence>
<dbReference type="PANTHER" id="PTHR45661:SF3">
    <property type="entry name" value="IG-LIKE DOMAIN-CONTAINING PROTEIN"/>
    <property type="match status" value="1"/>
</dbReference>
<dbReference type="PANTHER" id="PTHR45661">
    <property type="entry name" value="SURFACE ANTIGEN"/>
    <property type="match status" value="1"/>
</dbReference>
<reference evidence="2 3" key="1">
    <citation type="journal article" date="2011" name="J. Bacteriol.">
        <title>Complete genome of the cellulolytic ruminal bacterium Ruminococcus albus 7.</title>
        <authorList>
            <person name="Suen G."/>
            <person name="Stevenson D.M."/>
            <person name="Bruce D.C."/>
            <person name="Chertkov O."/>
            <person name="Copeland A."/>
            <person name="Cheng J.F."/>
            <person name="Detter C."/>
            <person name="Detter J.C."/>
            <person name="Goodwin L.A."/>
            <person name="Han C.S."/>
            <person name="Hauser L.J."/>
            <person name="Ivanova N.N."/>
            <person name="Kyrpides N.C."/>
            <person name="Land M.L."/>
            <person name="Lapidus A."/>
            <person name="Lucas S."/>
            <person name="Ovchinnikova G."/>
            <person name="Pitluck S."/>
            <person name="Tapia R."/>
            <person name="Woyke T."/>
            <person name="Boyum J."/>
            <person name="Mead D."/>
            <person name="Weimer P.J."/>
        </authorList>
    </citation>
    <scope>NUCLEOTIDE SEQUENCE [LARGE SCALE GENOMIC DNA]</scope>
    <source>
        <strain evidence="3">ATCC 27210 / DSM 20455 / JCM 14654 / NCDO 2250 / 7</strain>
    </source>
</reference>
<dbReference type="HOGENOM" id="CLU_033239_0_0_9"/>
<feature type="chain" id="PRO_5039570379" description="Leucine rich repeat-containing protein" evidence="1">
    <location>
        <begin position="22"/>
        <end position="415"/>
    </location>
</feature>
<evidence type="ECO:0000313" key="3">
    <source>
        <dbReference type="Proteomes" id="UP000006919"/>
    </source>
</evidence>
<dbReference type="RefSeq" id="WP_013499069.1">
    <property type="nucleotide sequence ID" value="NC_014833.1"/>
</dbReference>